<dbReference type="Pfam" id="PF14833">
    <property type="entry name" value="NAD_binding_11"/>
    <property type="match status" value="1"/>
</dbReference>
<dbReference type="InterPro" id="IPR013328">
    <property type="entry name" value="6PGD_dom2"/>
</dbReference>
<keyword evidence="6" id="KW-0520">NAD</keyword>
<dbReference type="SUPFAM" id="SSF48179">
    <property type="entry name" value="6-phosphogluconate dehydrogenase C-terminal domain-like"/>
    <property type="match status" value="1"/>
</dbReference>
<comment type="catalytic activity">
    <reaction evidence="7">
        <text>3-hydroxy-2-methylpropanoate + NAD(+) = 2-methyl-3-oxopropanoate + NADH + H(+)</text>
        <dbReference type="Rhea" id="RHEA:17681"/>
        <dbReference type="ChEBI" id="CHEBI:11805"/>
        <dbReference type="ChEBI" id="CHEBI:15378"/>
        <dbReference type="ChEBI" id="CHEBI:57540"/>
        <dbReference type="ChEBI" id="CHEBI:57700"/>
        <dbReference type="ChEBI" id="CHEBI:57945"/>
        <dbReference type="EC" id="1.1.1.31"/>
    </reaction>
</comment>
<evidence type="ECO:0000256" key="5">
    <source>
        <dbReference type="ARBA" id="ARBA00023002"/>
    </source>
</evidence>
<dbReference type="AlphaFoldDB" id="A0A1Y1LCG9"/>
<dbReference type="FunFam" id="1.10.1040.10:FF:000006">
    <property type="entry name" value="3-hydroxyisobutyrate dehydrogenase"/>
    <property type="match status" value="1"/>
</dbReference>
<organism evidence="11">
    <name type="scientific">Photinus pyralis</name>
    <name type="common">Common eastern firefly</name>
    <name type="synonym">Lampyris pyralis</name>
    <dbReference type="NCBI Taxonomy" id="7054"/>
    <lineage>
        <taxon>Eukaryota</taxon>
        <taxon>Metazoa</taxon>
        <taxon>Ecdysozoa</taxon>
        <taxon>Arthropoda</taxon>
        <taxon>Hexapoda</taxon>
        <taxon>Insecta</taxon>
        <taxon>Pterygota</taxon>
        <taxon>Neoptera</taxon>
        <taxon>Endopterygota</taxon>
        <taxon>Coleoptera</taxon>
        <taxon>Polyphaga</taxon>
        <taxon>Elateriformia</taxon>
        <taxon>Elateroidea</taxon>
        <taxon>Lampyridae</taxon>
        <taxon>Lampyrinae</taxon>
        <taxon>Photinus</taxon>
    </lineage>
</organism>
<dbReference type="Gene3D" id="1.10.1040.10">
    <property type="entry name" value="N-(1-d-carboxylethyl)-l-norvaline Dehydrogenase, domain 2"/>
    <property type="match status" value="1"/>
</dbReference>
<dbReference type="GO" id="GO:0051287">
    <property type="term" value="F:NAD binding"/>
    <property type="evidence" value="ECO:0007669"/>
    <property type="project" value="InterPro"/>
</dbReference>
<dbReference type="GO" id="GO:0006574">
    <property type="term" value="P:L-valine catabolic process"/>
    <property type="evidence" value="ECO:0007669"/>
    <property type="project" value="UniProtKB-UniPathway"/>
</dbReference>
<dbReference type="InterPro" id="IPR011548">
    <property type="entry name" value="HIBADH"/>
</dbReference>
<evidence type="ECO:0000259" key="9">
    <source>
        <dbReference type="Pfam" id="PF03446"/>
    </source>
</evidence>
<dbReference type="SUPFAM" id="SSF51735">
    <property type="entry name" value="NAD(P)-binding Rossmann-fold domains"/>
    <property type="match status" value="1"/>
</dbReference>
<dbReference type="InterPro" id="IPR036291">
    <property type="entry name" value="NAD(P)-bd_dom_sf"/>
</dbReference>
<dbReference type="UniPathway" id="UPA00362"/>
<evidence type="ECO:0000256" key="2">
    <source>
        <dbReference type="ARBA" id="ARBA00006013"/>
    </source>
</evidence>
<evidence type="ECO:0000256" key="1">
    <source>
        <dbReference type="ARBA" id="ARBA00005109"/>
    </source>
</evidence>
<dbReference type="InterPro" id="IPR015815">
    <property type="entry name" value="HIBADH-related"/>
</dbReference>
<evidence type="ECO:0000256" key="4">
    <source>
        <dbReference type="ARBA" id="ARBA00022456"/>
    </source>
</evidence>
<dbReference type="PIRSF" id="PIRSF000103">
    <property type="entry name" value="HIBADH"/>
    <property type="match status" value="1"/>
</dbReference>
<reference evidence="12 13" key="2">
    <citation type="journal article" date="2018" name="Elife">
        <title>Firefly genomes illuminate parallel origins of bioluminescence in beetles.</title>
        <authorList>
            <person name="Fallon T.R."/>
            <person name="Lower S.E."/>
            <person name="Chang C.H."/>
            <person name="Bessho-Uehara M."/>
            <person name="Martin G.J."/>
            <person name="Bewick A.J."/>
            <person name="Behringer M."/>
            <person name="Debat H.J."/>
            <person name="Wong I."/>
            <person name="Day J.C."/>
            <person name="Suvorov A."/>
            <person name="Silva C.J."/>
            <person name="Stanger-Hall K.F."/>
            <person name="Hall D.W."/>
            <person name="Schmitz R.J."/>
            <person name="Nelson D.R."/>
            <person name="Lewis S.M."/>
            <person name="Shigenobu S."/>
            <person name="Bybee S.M."/>
            <person name="Larracuente A.M."/>
            <person name="Oba Y."/>
            <person name="Weng J.K."/>
        </authorList>
    </citation>
    <scope>NUCLEOTIDE SEQUENCE [LARGE SCALE GENOMIC DNA]</scope>
    <source>
        <strain evidence="12">1611_PpyrPB1</strain>
        <tissue evidence="12">Whole body</tissue>
    </source>
</reference>
<comment type="pathway">
    <text evidence="1">Amino-acid degradation; L-valine degradation.</text>
</comment>
<evidence type="ECO:0000256" key="7">
    <source>
        <dbReference type="ARBA" id="ARBA00049197"/>
    </source>
</evidence>
<dbReference type="PANTHER" id="PTHR22981:SF7">
    <property type="entry name" value="3-HYDROXYISOBUTYRATE DEHYDROGENASE, MITOCHONDRIAL"/>
    <property type="match status" value="1"/>
</dbReference>
<feature type="domain" description="3-hydroxyisobutyrate dehydrogenase-like NAD-binding" evidence="10">
    <location>
        <begin position="184"/>
        <end position="310"/>
    </location>
</feature>
<sequence length="320" mass="33755">MLQKRLIVLFRSTHKHFQQRNKSDVGFIGIGNMGQRMATNLIKKGRTVKVYDASKTAAQTVAGAKVCATPQEAATDVDFVITMLPDGDIVKKVLTAEDGVLKGIKKSALYVDSSTINPITAQELHKITAGEGIQFLDAPVSGGVTGASAATLTFMLGGSQEIAKKVEPYLLQMGGRIMHCGGPGAGQIAKLCNNLILGICMIGVAEGMNLGAKMGLDVKTLSQVVNTSTGRCWSSDTYNPVPGIMENVPSADNYNGGFQVQLIAKDMALASNVAVSCGAPIPLGSAAHQMYRTLAAYGKGNKDFGIVYQFLQGQLDSLPK</sequence>
<dbReference type="InterPro" id="IPR008927">
    <property type="entry name" value="6-PGluconate_DH-like_C_sf"/>
</dbReference>
<dbReference type="EMBL" id="VVIM01000001">
    <property type="protein sequence ID" value="KAB0803270.1"/>
    <property type="molecule type" value="Genomic_DNA"/>
</dbReference>
<dbReference type="PANTHER" id="PTHR22981">
    <property type="entry name" value="3-HYDROXYISOBUTYRATE DEHYDROGENASE-RELATED"/>
    <property type="match status" value="1"/>
</dbReference>
<evidence type="ECO:0000313" key="13">
    <source>
        <dbReference type="Proteomes" id="UP000327044"/>
    </source>
</evidence>
<reference evidence="11" key="1">
    <citation type="journal article" date="2016" name="Sci. Rep.">
        <title>Molecular characterization of firefly nuptial gifts: a multi-omics approach sheds light on postcopulatory sexual selection.</title>
        <authorList>
            <person name="Al-Wathiqui N."/>
            <person name="Fallon T.R."/>
            <person name="South A."/>
            <person name="Weng J.K."/>
            <person name="Lewis S.M."/>
        </authorList>
    </citation>
    <scope>NUCLEOTIDE SEQUENCE</scope>
</reference>
<dbReference type="InterPro" id="IPR006115">
    <property type="entry name" value="6PGDH_NADP-bd"/>
</dbReference>
<feature type="active site" evidence="8">
    <location>
        <position position="190"/>
    </location>
</feature>
<evidence type="ECO:0000256" key="6">
    <source>
        <dbReference type="ARBA" id="ARBA00023027"/>
    </source>
</evidence>
<gene>
    <name evidence="12" type="ORF">PPYR_00240</name>
</gene>
<dbReference type="GO" id="GO:0005739">
    <property type="term" value="C:mitochondrion"/>
    <property type="evidence" value="ECO:0007669"/>
    <property type="project" value="TreeGrafter"/>
</dbReference>
<evidence type="ECO:0000259" key="10">
    <source>
        <dbReference type="Pfam" id="PF14833"/>
    </source>
</evidence>
<dbReference type="GO" id="GO:0008442">
    <property type="term" value="F:3-hydroxyisobutyrate dehydrogenase activity"/>
    <property type="evidence" value="ECO:0007669"/>
    <property type="project" value="UniProtKB-EC"/>
</dbReference>
<dbReference type="FunCoup" id="A0A1Y1LCG9">
    <property type="interactions" value="1053"/>
</dbReference>
<dbReference type="InParanoid" id="A0A1Y1LCG9"/>
<name>A0A1Y1LCG9_PHOPY</name>
<reference evidence="12" key="3">
    <citation type="submission" date="2019-08" db="EMBL/GenBank/DDBJ databases">
        <authorList>
            <consortium name="Photinus pyralis genome working group"/>
            <person name="Fallon T.R."/>
            <person name="Sander Lower S.E."/>
            <person name="Weng J.-K."/>
        </authorList>
    </citation>
    <scope>NUCLEOTIDE SEQUENCE</scope>
    <source>
        <strain evidence="12">1611_PpyrPB1</strain>
        <tissue evidence="12">Whole body</tissue>
    </source>
</reference>
<comment type="similarity">
    <text evidence="2">Belongs to the HIBADH-related family. 3-hydroxyisobutyrate dehydrogenase subfamily.</text>
</comment>
<protein>
    <recommendedName>
        <fullName evidence="3">3-hydroxyisobutyrate dehydrogenase</fullName>
        <ecNumber evidence="3">1.1.1.31</ecNumber>
    </recommendedName>
</protein>
<dbReference type="EMBL" id="GEZM01061281">
    <property type="protein sequence ID" value="JAV70571.1"/>
    <property type="molecule type" value="Transcribed_RNA"/>
</dbReference>
<evidence type="ECO:0000256" key="3">
    <source>
        <dbReference type="ARBA" id="ARBA00012991"/>
    </source>
</evidence>
<proteinExistence type="inferred from homology"/>
<keyword evidence="5" id="KW-0560">Oxidoreductase</keyword>
<dbReference type="Gene3D" id="3.40.50.720">
    <property type="entry name" value="NAD(P)-binding Rossmann-like Domain"/>
    <property type="match status" value="1"/>
</dbReference>
<dbReference type="Proteomes" id="UP000327044">
    <property type="component" value="Unassembled WGS sequence"/>
</dbReference>
<keyword evidence="13" id="KW-1185">Reference proteome</keyword>
<dbReference type="OrthoDB" id="435038at2759"/>
<evidence type="ECO:0000256" key="8">
    <source>
        <dbReference type="PIRSR" id="PIRSR000103-1"/>
    </source>
</evidence>
<evidence type="ECO:0000313" key="12">
    <source>
        <dbReference type="EMBL" id="KAB0803270.1"/>
    </source>
</evidence>
<keyword evidence="4" id="KW-0101">Branched-chain amino acid catabolism</keyword>
<dbReference type="InterPro" id="IPR029154">
    <property type="entry name" value="HIBADH-like_NADP-bd"/>
</dbReference>
<feature type="domain" description="6-phosphogluconate dehydrogenase NADP-binding" evidence="9">
    <location>
        <begin position="24"/>
        <end position="181"/>
    </location>
</feature>
<dbReference type="EC" id="1.1.1.31" evidence="3"/>
<accession>A0A1Y1LCG9</accession>
<evidence type="ECO:0000313" key="11">
    <source>
        <dbReference type="EMBL" id="JAV70571.1"/>
    </source>
</evidence>
<dbReference type="Pfam" id="PF03446">
    <property type="entry name" value="NAD_binding_2"/>
    <property type="match status" value="1"/>
</dbReference>
<dbReference type="GO" id="GO:0050661">
    <property type="term" value="F:NADP binding"/>
    <property type="evidence" value="ECO:0007669"/>
    <property type="project" value="InterPro"/>
</dbReference>
<dbReference type="NCBIfam" id="TIGR01692">
    <property type="entry name" value="HIBADH"/>
    <property type="match status" value="1"/>
</dbReference>